<dbReference type="EMBL" id="JBFYGN010000019">
    <property type="protein sequence ID" value="MEX8194288.1"/>
    <property type="molecule type" value="Genomic_DNA"/>
</dbReference>
<dbReference type="Pfam" id="PF04299">
    <property type="entry name" value="FMN_bind_2"/>
    <property type="match status" value="1"/>
</dbReference>
<accession>A0ABV3ZZM4</accession>
<proteinExistence type="predicted"/>
<dbReference type="Proteomes" id="UP001561046">
    <property type="component" value="Unassembled WGS sequence"/>
</dbReference>
<dbReference type="InterPro" id="IPR007396">
    <property type="entry name" value="TR_PAI2-type"/>
</dbReference>
<dbReference type="InterPro" id="IPR012349">
    <property type="entry name" value="Split_barrel_FMN-bd"/>
</dbReference>
<name>A0ABV3ZZM4_9BURK</name>
<comment type="caution">
    <text evidence="1">The sequence shown here is derived from an EMBL/GenBank/DDBJ whole genome shotgun (WGS) entry which is preliminary data.</text>
</comment>
<evidence type="ECO:0000313" key="2">
    <source>
        <dbReference type="Proteomes" id="UP001561046"/>
    </source>
</evidence>
<gene>
    <name evidence="1" type="ORF">AB6724_15735</name>
</gene>
<dbReference type="RefSeq" id="WP_369339473.1">
    <property type="nucleotide sequence ID" value="NZ_JBFYGN010000019.1"/>
</dbReference>
<reference evidence="1 2" key="1">
    <citation type="journal article" date="2013" name="Int. J. Syst. Evol. Microbiol.">
        <title>Comamonas guangdongensis sp. nov., isolated from subterranean forest sediment, and emended description of the genus Comamonas.</title>
        <authorList>
            <person name="Zhang J."/>
            <person name="Wang Y."/>
            <person name="Zhou S."/>
            <person name="Wu C."/>
            <person name="He J."/>
            <person name="Li F."/>
        </authorList>
    </citation>
    <scope>NUCLEOTIDE SEQUENCE [LARGE SCALE GENOMIC DNA]</scope>
    <source>
        <strain evidence="1 2">CCTCC AB2011133</strain>
    </source>
</reference>
<organism evidence="1 2">
    <name type="scientific">Comamonas guangdongensis</name>
    <dbReference type="NCBI Taxonomy" id="510515"/>
    <lineage>
        <taxon>Bacteria</taxon>
        <taxon>Pseudomonadati</taxon>
        <taxon>Pseudomonadota</taxon>
        <taxon>Betaproteobacteria</taxon>
        <taxon>Burkholderiales</taxon>
        <taxon>Comamonadaceae</taxon>
        <taxon>Comamonas</taxon>
    </lineage>
</organism>
<protein>
    <submittedName>
        <fullName evidence="1">FMN-binding negative transcriptional regulator</fullName>
    </submittedName>
</protein>
<dbReference type="Gene3D" id="2.30.110.10">
    <property type="entry name" value="Electron Transport, Fmn-binding Protein, Chain A"/>
    <property type="match status" value="1"/>
</dbReference>
<evidence type="ECO:0000313" key="1">
    <source>
        <dbReference type="EMBL" id="MEX8194288.1"/>
    </source>
</evidence>
<sequence length="58" mass="6568">MYIRPLFSIPEIDALQQVMRDYPLATLIADSAGEMEVNLLPLLWVESGSFGRLFIRLG</sequence>
<keyword evidence="2" id="KW-1185">Reference proteome</keyword>